<comment type="function">
    <text evidence="1">This subunit may be involved in monitoring complementarity of crRNA and target RNA.</text>
</comment>
<evidence type="ECO:0000313" key="7">
    <source>
        <dbReference type="EMBL" id="HGB31249.1"/>
    </source>
</evidence>
<name>A0A7C3WST8_9BACT</name>
<proteinExistence type="inferred from homology"/>
<dbReference type="InterPro" id="IPR010149">
    <property type="entry name" value="CRISPR-assoc_prot_Csm2_III-A"/>
</dbReference>
<keyword evidence="4" id="KW-0694">RNA-binding</keyword>
<comment type="similarity">
    <text evidence="2">Belongs to the CRISPR-associated Csm2 family.</text>
</comment>
<reference evidence="7" key="1">
    <citation type="journal article" date="2020" name="mSystems">
        <title>Genome- and Community-Level Interaction Insights into Carbon Utilization and Element Cycling Functions of Hydrothermarchaeota in Hydrothermal Sediment.</title>
        <authorList>
            <person name="Zhou Z."/>
            <person name="Liu Y."/>
            <person name="Xu W."/>
            <person name="Pan J."/>
            <person name="Luo Z.H."/>
            <person name="Li M."/>
        </authorList>
    </citation>
    <scope>NUCLEOTIDE SEQUENCE [LARGE SCALE GENOMIC DNA]</scope>
    <source>
        <strain evidence="7">SpSt-751</strain>
    </source>
</reference>
<evidence type="ECO:0000256" key="1">
    <source>
        <dbReference type="ARBA" id="ARBA00003640"/>
    </source>
</evidence>
<dbReference type="AlphaFoldDB" id="A0A7C3WST8"/>
<gene>
    <name evidence="7" type="primary">csm2</name>
    <name evidence="7" type="ORF">ENV35_05175</name>
</gene>
<dbReference type="GO" id="GO:0051607">
    <property type="term" value="P:defense response to virus"/>
    <property type="evidence" value="ECO:0007669"/>
    <property type="project" value="UniProtKB-KW"/>
</dbReference>
<dbReference type="NCBIfam" id="TIGR01870">
    <property type="entry name" value="cas_TM1810_Csm2"/>
    <property type="match status" value="1"/>
</dbReference>
<evidence type="ECO:0000256" key="2">
    <source>
        <dbReference type="ARBA" id="ARBA00006896"/>
    </source>
</evidence>
<dbReference type="Pfam" id="PF03750">
    <property type="entry name" value="Csm2_III-A"/>
    <property type="match status" value="1"/>
</dbReference>
<dbReference type="GO" id="GO:0003723">
    <property type="term" value="F:RNA binding"/>
    <property type="evidence" value="ECO:0007669"/>
    <property type="project" value="UniProtKB-KW"/>
</dbReference>
<keyword evidence="5" id="KW-0051">Antiviral defense</keyword>
<protein>
    <recommendedName>
        <fullName evidence="3">CRISPR system Cms protein Csm2</fullName>
    </recommendedName>
    <alternativeName>
        <fullName evidence="6">CRISPR type III A-associated protein Csm2</fullName>
    </alternativeName>
</protein>
<comment type="caution">
    <text evidence="7">The sequence shown here is derived from an EMBL/GenBank/DDBJ whole genome shotgun (WGS) entry which is preliminary data.</text>
</comment>
<evidence type="ECO:0000256" key="6">
    <source>
        <dbReference type="ARBA" id="ARBA00031723"/>
    </source>
</evidence>
<sequence length="141" mass="17157">MMAQQLPDIKFWQDEKQELVNPELFSDVANKCAEEIKTEGAQNRDKNKISQIRKFYDEVLLFHGRIKDEDQFQKMLPYIKMLNAKVFYALGREYITEKFKEFIQKCIGQIKNKKDFDVFVKFFEAFMGYYRYYDEKIKSRR</sequence>
<evidence type="ECO:0000256" key="3">
    <source>
        <dbReference type="ARBA" id="ARBA00016118"/>
    </source>
</evidence>
<accession>A0A7C3WST8</accession>
<evidence type="ECO:0000256" key="5">
    <source>
        <dbReference type="ARBA" id="ARBA00023118"/>
    </source>
</evidence>
<organism evidence="7">
    <name type="scientific">Dictyoglomus turgidum</name>
    <dbReference type="NCBI Taxonomy" id="513050"/>
    <lineage>
        <taxon>Bacteria</taxon>
        <taxon>Pseudomonadati</taxon>
        <taxon>Dictyoglomota</taxon>
        <taxon>Dictyoglomia</taxon>
        <taxon>Dictyoglomales</taxon>
        <taxon>Dictyoglomaceae</taxon>
        <taxon>Dictyoglomus</taxon>
    </lineage>
</organism>
<evidence type="ECO:0000256" key="4">
    <source>
        <dbReference type="ARBA" id="ARBA00022884"/>
    </source>
</evidence>
<dbReference type="EMBL" id="DTGA01000122">
    <property type="protein sequence ID" value="HGB31249.1"/>
    <property type="molecule type" value="Genomic_DNA"/>
</dbReference>